<evidence type="ECO:0000313" key="1">
    <source>
        <dbReference type="EMBL" id="CCI13024.1"/>
    </source>
</evidence>
<accession>I4GTA0</accession>
<proteinExistence type="predicted"/>
<dbReference type="Proteomes" id="UP000003273">
    <property type="component" value="Unassembled WGS sequence"/>
</dbReference>
<gene>
    <name evidence="1" type="ORF">MICAE_160006</name>
</gene>
<protein>
    <submittedName>
        <fullName evidence="1">Uncharacterized protein</fullName>
    </submittedName>
</protein>
<organism evidence="1 2">
    <name type="scientific">Microcystis aeruginosa PCC 9806</name>
    <dbReference type="NCBI Taxonomy" id="1160282"/>
    <lineage>
        <taxon>Bacteria</taxon>
        <taxon>Bacillati</taxon>
        <taxon>Cyanobacteriota</taxon>
        <taxon>Cyanophyceae</taxon>
        <taxon>Oscillatoriophycideae</taxon>
        <taxon>Chroococcales</taxon>
        <taxon>Microcystaceae</taxon>
        <taxon>Microcystis</taxon>
    </lineage>
</organism>
<sequence>MNQLSVVSYQLSVNSHAIALYPNERSLFSICQTELNQYNGLNQHFVLKS</sequence>
<comment type="caution">
    <text evidence="1">The sequence shown here is derived from an EMBL/GenBank/DDBJ whole genome shotgun (WGS) entry which is preliminary data.</text>
</comment>
<dbReference type="EMBL" id="CAIL01000068">
    <property type="protein sequence ID" value="CCI13024.1"/>
    <property type="molecule type" value="Genomic_DNA"/>
</dbReference>
<dbReference type="HOGENOM" id="CLU_3137672_0_0_3"/>
<dbReference type="RefSeq" id="WP_002780180.1">
    <property type="nucleotide sequence ID" value="NZ_HE973221.1"/>
</dbReference>
<name>I4GTA0_MICAE</name>
<evidence type="ECO:0000313" key="2">
    <source>
        <dbReference type="Proteomes" id="UP000003273"/>
    </source>
</evidence>
<reference evidence="1 2" key="1">
    <citation type="submission" date="2012-04" db="EMBL/GenBank/DDBJ databases">
        <authorList>
            <person name="Genoscope - CEA"/>
        </authorList>
    </citation>
    <scope>NUCLEOTIDE SEQUENCE [LARGE SCALE GENOMIC DNA]</scope>
    <source>
        <strain evidence="1 2">9806</strain>
    </source>
</reference>
<dbReference type="AlphaFoldDB" id="I4GTA0"/>